<dbReference type="EMBL" id="JAAIJQ010000036">
    <property type="protein sequence ID" value="NEV62846.1"/>
    <property type="molecule type" value="Genomic_DNA"/>
</dbReference>
<sequence>MARLLLLLILITSAVEASTPLHVFVSIPPQKALIESIGGNAVQVESLVRPGFSPHGYEPTPGQMARLAKADLYFGIGLPLETAWMKRIRAVNEDISFLDLSGGIAHRPLDGHASAEPEHQDPPTAQGQSAPSHHHHDASELDPHLWTSPPLVKQMGIGIAASLERLAPQHKAAFATGLAGFEADLDQLDRDIRKILGGLEHRRFLVFHPSWGYFAETYGLEQIAIEHQGKEPGPRSLARLIDRAKRDGIRVVFAQPQFSRKSAEKIAHAIGGRVVLADNLAPDYFENLRQFAREVAATEVPAKP</sequence>
<evidence type="ECO:0000256" key="6">
    <source>
        <dbReference type="SAM" id="MobiDB-lite"/>
    </source>
</evidence>
<dbReference type="AlphaFoldDB" id="A0A6M0JZC6"/>
<dbReference type="Gene3D" id="3.40.50.1980">
    <property type="entry name" value="Nitrogenase molybdenum iron protein domain"/>
    <property type="match status" value="2"/>
</dbReference>
<dbReference type="GO" id="GO:0046872">
    <property type="term" value="F:metal ion binding"/>
    <property type="evidence" value="ECO:0007669"/>
    <property type="project" value="InterPro"/>
</dbReference>
<dbReference type="PANTHER" id="PTHR42953:SF3">
    <property type="entry name" value="HIGH-AFFINITY ZINC UPTAKE SYSTEM PROTEIN ZNUA"/>
    <property type="match status" value="1"/>
</dbReference>
<feature type="chain" id="PRO_5026869197" description="High-affinity zinc uptake system protein ZnuA" evidence="7">
    <location>
        <begin position="18"/>
        <end position="304"/>
    </location>
</feature>
<dbReference type="GO" id="GO:0006829">
    <property type="term" value="P:zinc ion transport"/>
    <property type="evidence" value="ECO:0007669"/>
    <property type="project" value="UniProtKB-KW"/>
</dbReference>
<dbReference type="InterPro" id="IPR050492">
    <property type="entry name" value="Bact_metal-bind_prot9"/>
</dbReference>
<evidence type="ECO:0000256" key="7">
    <source>
        <dbReference type="SAM" id="SignalP"/>
    </source>
</evidence>
<keyword evidence="5" id="KW-0406">Ion transport</keyword>
<proteinExistence type="inferred from homology"/>
<reference evidence="8 9" key="1">
    <citation type="submission" date="2020-02" db="EMBL/GenBank/DDBJ databases">
        <title>Genome sequences of Thiorhodococcus mannitoliphagus and Thiorhodococcus minor, purple sulfur photosynthetic bacteria in the gammaproteobacterial family, Chromatiaceae.</title>
        <authorList>
            <person name="Aviles F.A."/>
            <person name="Meyer T.E."/>
            <person name="Kyndt J.A."/>
        </authorList>
    </citation>
    <scope>NUCLEOTIDE SEQUENCE [LARGE SCALE GENOMIC DNA]</scope>
    <source>
        <strain evidence="8 9">DSM 11518</strain>
    </source>
</reference>
<comment type="similarity">
    <text evidence="1">Belongs to the bacterial solute-binding protein 9 family.</text>
</comment>
<dbReference type="RefSeq" id="WP_164453313.1">
    <property type="nucleotide sequence ID" value="NZ_JAAIJQ010000036.1"/>
</dbReference>
<name>A0A6M0JZC6_9GAMM</name>
<evidence type="ECO:0000256" key="1">
    <source>
        <dbReference type="ARBA" id="ARBA00011028"/>
    </source>
</evidence>
<gene>
    <name evidence="8" type="ORF">G3446_13255</name>
</gene>
<dbReference type="SUPFAM" id="SSF53807">
    <property type="entry name" value="Helical backbone' metal receptor"/>
    <property type="match status" value="1"/>
</dbReference>
<evidence type="ECO:0000256" key="2">
    <source>
        <dbReference type="ARBA" id="ARBA00015915"/>
    </source>
</evidence>
<dbReference type="PANTHER" id="PTHR42953">
    <property type="entry name" value="HIGH-AFFINITY ZINC UPTAKE SYSTEM PROTEIN ZNUA-RELATED"/>
    <property type="match status" value="1"/>
</dbReference>
<keyword evidence="4 7" id="KW-0732">Signal</keyword>
<organism evidence="8 9">
    <name type="scientific">Thiorhodococcus minor</name>
    <dbReference type="NCBI Taxonomy" id="57489"/>
    <lineage>
        <taxon>Bacteria</taxon>
        <taxon>Pseudomonadati</taxon>
        <taxon>Pseudomonadota</taxon>
        <taxon>Gammaproteobacteria</taxon>
        <taxon>Chromatiales</taxon>
        <taxon>Chromatiaceae</taxon>
        <taxon>Thiorhodococcus</taxon>
    </lineage>
</organism>
<keyword evidence="5" id="KW-0862">Zinc</keyword>
<dbReference type="Proteomes" id="UP000483379">
    <property type="component" value="Unassembled WGS sequence"/>
</dbReference>
<feature type="signal peptide" evidence="7">
    <location>
        <begin position="1"/>
        <end position="17"/>
    </location>
</feature>
<feature type="region of interest" description="Disordered" evidence="6">
    <location>
        <begin position="108"/>
        <end position="145"/>
    </location>
</feature>
<evidence type="ECO:0000256" key="3">
    <source>
        <dbReference type="ARBA" id="ARBA00022448"/>
    </source>
</evidence>
<keyword evidence="3" id="KW-0813">Transport</keyword>
<comment type="caution">
    <text evidence="8">The sequence shown here is derived from an EMBL/GenBank/DDBJ whole genome shotgun (WGS) entry which is preliminary data.</text>
</comment>
<dbReference type="InterPro" id="IPR006127">
    <property type="entry name" value="ZnuA-like"/>
</dbReference>
<evidence type="ECO:0000256" key="4">
    <source>
        <dbReference type="ARBA" id="ARBA00022729"/>
    </source>
</evidence>
<feature type="compositionally biased region" description="Basic and acidic residues" evidence="6">
    <location>
        <begin position="108"/>
        <end position="121"/>
    </location>
</feature>
<dbReference type="Pfam" id="PF01297">
    <property type="entry name" value="ZnuA"/>
    <property type="match status" value="1"/>
</dbReference>
<accession>A0A6M0JZC6</accession>
<evidence type="ECO:0000256" key="5">
    <source>
        <dbReference type="ARBA" id="ARBA00022906"/>
    </source>
</evidence>
<protein>
    <recommendedName>
        <fullName evidence="2">High-affinity zinc uptake system protein ZnuA</fullName>
    </recommendedName>
</protein>
<keyword evidence="5" id="KW-0864">Zinc transport</keyword>
<evidence type="ECO:0000313" key="8">
    <source>
        <dbReference type="EMBL" id="NEV62846.1"/>
    </source>
</evidence>
<evidence type="ECO:0000313" key="9">
    <source>
        <dbReference type="Proteomes" id="UP000483379"/>
    </source>
</evidence>
<keyword evidence="9" id="KW-1185">Reference proteome</keyword>